<dbReference type="AlphaFoldDB" id="A0A6L2LM84"/>
<protein>
    <submittedName>
        <fullName evidence="1">Uncharacterized protein</fullName>
    </submittedName>
</protein>
<gene>
    <name evidence="1" type="ORF">Tci_033263</name>
</gene>
<proteinExistence type="predicted"/>
<sequence>MYLFAFIRHSDPTKVRIGERELTEREVGLLKMTKGCSVPLSPLATTAPEESCDRIKKLFDDADPEHTGEVSGSILLAFPFLLYDPSAEEKYVDAVNAFGAVDFSLLSELESKKDSSIVDLIDSLYLEGALAEIL</sequence>
<accession>A0A6L2LM84</accession>
<evidence type="ECO:0000313" key="1">
    <source>
        <dbReference type="EMBL" id="GEU61285.1"/>
    </source>
</evidence>
<organism evidence="1">
    <name type="scientific">Tanacetum cinerariifolium</name>
    <name type="common">Dalmatian daisy</name>
    <name type="synonym">Chrysanthemum cinerariifolium</name>
    <dbReference type="NCBI Taxonomy" id="118510"/>
    <lineage>
        <taxon>Eukaryota</taxon>
        <taxon>Viridiplantae</taxon>
        <taxon>Streptophyta</taxon>
        <taxon>Embryophyta</taxon>
        <taxon>Tracheophyta</taxon>
        <taxon>Spermatophyta</taxon>
        <taxon>Magnoliopsida</taxon>
        <taxon>eudicotyledons</taxon>
        <taxon>Gunneridae</taxon>
        <taxon>Pentapetalae</taxon>
        <taxon>asterids</taxon>
        <taxon>campanulids</taxon>
        <taxon>Asterales</taxon>
        <taxon>Asteraceae</taxon>
        <taxon>Asteroideae</taxon>
        <taxon>Anthemideae</taxon>
        <taxon>Anthemidinae</taxon>
        <taxon>Tanacetum</taxon>
    </lineage>
</organism>
<name>A0A6L2LM84_TANCI</name>
<comment type="caution">
    <text evidence="1">The sequence shown here is derived from an EMBL/GenBank/DDBJ whole genome shotgun (WGS) entry which is preliminary data.</text>
</comment>
<dbReference type="EMBL" id="BKCJ010004479">
    <property type="protein sequence ID" value="GEU61285.1"/>
    <property type="molecule type" value="Genomic_DNA"/>
</dbReference>
<reference evidence="1" key="1">
    <citation type="journal article" date="2019" name="Sci. Rep.">
        <title>Draft genome of Tanacetum cinerariifolium, the natural source of mosquito coil.</title>
        <authorList>
            <person name="Yamashiro T."/>
            <person name="Shiraishi A."/>
            <person name="Satake H."/>
            <person name="Nakayama K."/>
        </authorList>
    </citation>
    <scope>NUCLEOTIDE SEQUENCE</scope>
</reference>